<dbReference type="Proteomes" id="UP001061302">
    <property type="component" value="Chromosome"/>
</dbReference>
<dbReference type="PANTHER" id="PTHR43584:SF8">
    <property type="entry name" value="N-ACETYLMURAMATE ALPHA-1-PHOSPHATE URIDYLYLTRANSFERASE"/>
    <property type="match status" value="1"/>
</dbReference>
<dbReference type="GO" id="GO:0016779">
    <property type="term" value="F:nucleotidyltransferase activity"/>
    <property type="evidence" value="ECO:0007669"/>
    <property type="project" value="UniProtKB-KW"/>
</dbReference>
<dbReference type="CDD" id="cd02523">
    <property type="entry name" value="PC_cytidylyltransferase"/>
    <property type="match status" value="1"/>
</dbReference>
<evidence type="ECO:0000259" key="4">
    <source>
        <dbReference type="Pfam" id="PF12804"/>
    </source>
</evidence>
<evidence type="ECO:0000256" key="2">
    <source>
        <dbReference type="ARBA" id="ARBA00022695"/>
    </source>
</evidence>
<dbReference type="SUPFAM" id="SSF53448">
    <property type="entry name" value="Nucleotide-diphospho-sugar transferases"/>
    <property type="match status" value="1"/>
</dbReference>
<keyword evidence="1" id="KW-0808">Transferase</keyword>
<evidence type="ECO:0000313" key="5">
    <source>
        <dbReference type="EMBL" id="UXY15805.1"/>
    </source>
</evidence>
<evidence type="ECO:0000313" key="6">
    <source>
        <dbReference type="Proteomes" id="UP001061302"/>
    </source>
</evidence>
<evidence type="ECO:0000256" key="1">
    <source>
        <dbReference type="ARBA" id="ARBA00022679"/>
    </source>
</evidence>
<dbReference type="InterPro" id="IPR029044">
    <property type="entry name" value="Nucleotide-diphossugar_trans"/>
</dbReference>
<keyword evidence="2 5" id="KW-0548">Nucleotidyltransferase</keyword>
<keyword evidence="3" id="KW-0460">Magnesium</keyword>
<dbReference type="Gene3D" id="3.90.550.10">
    <property type="entry name" value="Spore Coat Polysaccharide Biosynthesis Protein SpsA, Chain A"/>
    <property type="match status" value="1"/>
</dbReference>
<gene>
    <name evidence="5" type="ORF">N8I74_01960</name>
</gene>
<feature type="domain" description="MobA-like NTP transferase" evidence="4">
    <location>
        <begin position="7"/>
        <end position="128"/>
    </location>
</feature>
<dbReference type="InterPro" id="IPR025877">
    <property type="entry name" value="MobA-like_NTP_Trfase"/>
</dbReference>
<evidence type="ECO:0000256" key="3">
    <source>
        <dbReference type="ARBA" id="ARBA00022842"/>
    </source>
</evidence>
<accession>A0ABY6DN59</accession>
<name>A0ABY6DN59_9NEIS</name>
<protein>
    <submittedName>
        <fullName evidence="5">Phosphocholine cytidylyltransferase family protein</fullName>
    </submittedName>
</protein>
<organism evidence="5 6">
    <name type="scientific">Chitiniphilus purpureus</name>
    <dbReference type="NCBI Taxonomy" id="2981137"/>
    <lineage>
        <taxon>Bacteria</taxon>
        <taxon>Pseudomonadati</taxon>
        <taxon>Pseudomonadota</taxon>
        <taxon>Betaproteobacteria</taxon>
        <taxon>Neisseriales</taxon>
        <taxon>Chitinibacteraceae</taxon>
        <taxon>Chitiniphilus</taxon>
    </lineage>
</organism>
<sequence length="261" mass="28724">MTQATSAIVLAAGLGTRLAPLTDEVPKCLTEFYGRPLLGYTFDALLAQKVEHIVMVVGHQAGQIHKYIESNFPTANVTFVSNAEYARSGTVVSMMHGLTVVPANHDVLIVEADVVFESAVLERLLASPATATALSRYRPDLTGTFATLDAGFFLTDWAHERSRSDDFQIRQAWKTVNLTRFDSAAIHKHLLPAANQMLIEHNRTVPFEFAVQHCIKSQGLRVKGIDVSDLCWYEIDTLADLNFAKRLFAPVMGSAFSTQVG</sequence>
<dbReference type="Pfam" id="PF12804">
    <property type="entry name" value="NTP_transf_3"/>
    <property type="match status" value="1"/>
</dbReference>
<proteinExistence type="predicted"/>
<dbReference type="PANTHER" id="PTHR43584">
    <property type="entry name" value="NUCLEOTIDYL TRANSFERASE"/>
    <property type="match status" value="1"/>
</dbReference>
<dbReference type="EMBL" id="CP106753">
    <property type="protein sequence ID" value="UXY15805.1"/>
    <property type="molecule type" value="Genomic_DNA"/>
</dbReference>
<dbReference type="RefSeq" id="WP_263125240.1">
    <property type="nucleotide sequence ID" value="NZ_CP106753.1"/>
</dbReference>
<reference evidence="5" key="1">
    <citation type="submission" date="2022-10" db="EMBL/GenBank/DDBJ databases">
        <title>Chitiniphilus purpureus sp. nov., a novel chitin-degrading bacterium isolated from crawfish pond sediment.</title>
        <authorList>
            <person name="Li K."/>
        </authorList>
    </citation>
    <scope>NUCLEOTIDE SEQUENCE</scope>
    <source>
        <strain evidence="5">CD1</strain>
    </source>
</reference>
<keyword evidence="6" id="KW-1185">Reference proteome</keyword>
<dbReference type="InterPro" id="IPR050065">
    <property type="entry name" value="GlmU-like"/>
</dbReference>